<name>A0A1S6HQF7_9GAMM</name>
<evidence type="ECO:0008006" key="3">
    <source>
        <dbReference type="Google" id="ProtNLM"/>
    </source>
</evidence>
<dbReference type="EMBL" id="CP014782">
    <property type="protein sequence ID" value="AQS37724.1"/>
    <property type="molecule type" value="Genomic_DNA"/>
</dbReference>
<evidence type="ECO:0000313" key="1">
    <source>
        <dbReference type="EMBL" id="AQS37724.1"/>
    </source>
</evidence>
<dbReference type="KEGG" id="spsw:Sps_02571"/>
<reference evidence="1 2" key="1">
    <citation type="submission" date="2016-03" db="EMBL/GenBank/DDBJ databases">
        <title>Complete genome sequence of Shewanella psychrophila WP2, a deep sea bacterium isolated from west Pacific sediment.</title>
        <authorList>
            <person name="Xu G."/>
            <person name="Jian H."/>
        </authorList>
    </citation>
    <scope>NUCLEOTIDE SEQUENCE [LARGE SCALE GENOMIC DNA]</scope>
    <source>
        <strain evidence="1 2">WP2</strain>
    </source>
</reference>
<dbReference type="RefSeq" id="WP_077752857.1">
    <property type="nucleotide sequence ID" value="NZ_CP014782.1"/>
</dbReference>
<sequence>MKRVLIITALLGISACATNIDFDLGSEDGANQGAVEVKQDPMVENNERMIEDARKDGRMERN</sequence>
<proteinExistence type="predicted"/>
<dbReference type="PROSITE" id="PS51257">
    <property type="entry name" value="PROKAR_LIPOPROTEIN"/>
    <property type="match status" value="1"/>
</dbReference>
<dbReference type="Proteomes" id="UP000189545">
    <property type="component" value="Chromosome"/>
</dbReference>
<dbReference type="AlphaFoldDB" id="A0A1S6HQF7"/>
<accession>A0A1S6HQF7</accession>
<evidence type="ECO:0000313" key="2">
    <source>
        <dbReference type="Proteomes" id="UP000189545"/>
    </source>
</evidence>
<gene>
    <name evidence="1" type="ORF">Sps_02571</name>
</gene>
<keyword evidence="2" id="KW-1185">Reference proteome</keyword>
<protein>
    <recommendedName>
        <fullName evidence="3">Lipoprotein</fullName>
    </recommendedName>
</protein>
<dbReference type="OrthoDB" id="6271462at2"/>
<organism evidence="1 2">
    <name type="scientific">Shewanella psychrophila</name>
    <dbReference type="NCBI Taxonomy" id="225848"/>
    <lineage>
        <taxon>Bacteria</taxon>
        <taxon>Pseudomonadati</taxon>
        <taxon>Pseudomonadota</taxon>
        <taxon>Gammaproteobacteria</taxon>
        <taxon>Alteromonadales</taxon>
        <taxon>Shewanellaceae</taxon>
        <taxon>Shewanella</taxon>
    </lineage>
</organism>